<gene>
    <name evidence="2" type="ORF">COB13_05970</name>
</gene>
<feature type="transmembrane region" description="Helical" evidence="1">
    <location>
        <begin position="247"/>
        <end position="274"/>
    </location>
</feature>
<comment type="caution">
    <text evidence="2">The sequence shown here is derived from an EMBL/GenBank/DDBJ whole genome shotgun (WGS) entry which is preliminary data.</text>
</comment>
<feature type="transmembrane region" description="Helical" evidence="1">
    <location>
        <begin position="21"/>
        <end position="42"/>
    </location>
</feature>
<keyword evidence="1" id="KW-1133">Transmembrane helix</keyword>
<proteinExistence type="predicted"/>
<keyword evidence="1" id="KW-0812">Transmembrane</keyword>
<evidence type="ECO:0000313" key="2">
    <source>
        <dbReference type="EMBL" id="PCJ02138.1"/>
    </source>
</evidence>
<organism evidence="2">
    <name type="scientific">OCS116 cluster bacterium</name>
    <dbReference type="NCBI Taxonomy" id="2030921"/>
    <lineage>
        <taxon>Bacteria</taxon>
        <taxon>Pseudomonadati</taxon>
        <taxon>Pseudomonadota</taxon>
        <taxon>Alphaproteobacteria</taxon>
        <taxon>OCS116 cluster</taxon>
    </lineage>
</organism>
<dbReference type="AlphaFoldDB" id="A0A2A4Z6F1"/>
<feature type="transmembrane region" description="Helical" evidence="1">
    <location>
        <begin position="217"/>
        <end position="241"/>
    </location>
</feature>
<dbReference type="EMBL" id="NVUS01000005">
    <property type="protein sequence ID" value="PCJ02138.1"/>
    <property type="molecule type" value="Genomic_DNA"/>
</dbReference>
<name>A0A2A4Z6F1_9PROT</name>
<reference key="1">
    <citation type="submission" date="2017-08" db="EMBL/GenBank/DDBJ databases">
        <title>A dynamic microbial community with high functional redundancy inhabits the cold, oxic subseafloor aquifer.</title>
        <authorList>
            <person name="Tully B.J."/>
            <person name="Wheat C.G."/>
            <person name="Glazer B.T."/>
            <person name="Huber J.A."/>
        </authorList>
    </citation>
    <scope>NUCLEOTIDE SEQUENCE [LARGE SCALE GENOMIC DNA]</scope>
</reference>
<sequence length="284" mass="31097">MQQLPVMESVKDAIGYTMSNITLLVKASIFWVAIYTVLVGIFDFSGGDAYLQLIDDFFENAAPTNAEEQYAAFMLFIEQLSDMGALVNWVYLVMIVVGILAYYSIAIAWHRACLLDEVPPLVRLGKLEFKYFGYSILLAVVLYVIFVAIGAVIGVALAMLSTDASLAAIYPVIGMLTILLFLAFGRFTLVFPGIAVRDRRMSFRTSWAATQGNSWRILGGTILCILPALVISLIASLISAVSLPLVISLPIMMILQLLSGAFLLSFMSICYQFLVPSPDEGDLA</sequence>
<evidence type="ECO:0008006" key="3">
    <source>
        <dbReference type="Google" id="ProtNLM"/>
    </source>
</evidence>
<feature type="transmembrane region" description="Helical" evidence="1">
    <location>
        <begin position="89"/>
        <end position="110"/>
    </location>
</feature>
<protein>
    <recommendedName>
        <fullName evidence="3">Glycerophosphoryl diester phosphodiesterase membrane domain-containing protein</fullName>
    </recommendedName>
</protein>
<accession>A0A2A4Z6F1</accession>
<reference evidence="2" key="2">
    <citation type="journal article" date="2018" name="ISME J.">
        <title>A dynamic microbial community with high functional redundancy inhabits the cold, oxic subseafloor aquifer.</title>
        <authorList>
            <person name="Tully B.J."/>
            <person name="Wheat C.G."/>
            <person name="Glazer B.T."/>
            <person name="Huber J.A."/>
        </authorList>
    </citation>
    <scope>NUCLEOTIDE SEQUENCE</scope>
    <source>
        <strain evidence="2">NORP83</strain>
    </source>
</reference>
<feature type="transmembrane region" description="Helical" evidence="1">
    <location>
        <begin position="131"/>
        <end position="160"/>
    </location>
</feature>
<feature type="transmembrane region" description="Helical" evidence="1">
    <location>
        <begin position="172"/>
        <end position="196"/>
    </location>
</feature>
<keyword evidence="1" id="KW-0472">Membrane</keyword>
<evidence type="ECO:0000256" key="1">
    <source>
        <dbReference type="SAM" id="Phobius"/>
    </source>
</evidence>